<evidence type="ECO:0000256" key="6">
    <source>
        <dbReference type="ARBA" id="ARBA00022692"/>
    </source>
</evidence>
<gene>
    <name evidence="14" type="primary">qseC_1</name>
    <name evidence="14" type="ORF">DTO96_100361</name>
</gene>
<keyword evidence="7" id="KW-0547">Nucleotide-binding</keyword>
<comment type="subcellular location">
    <subcellularLocation>
        <location evidence="2">Membrane</location>
        <topology evidence="2">Multi-pass membrane protein</topology>
    </subcellularLocation>
</comment>
<evidence type="ECO:0000256" key="7">
    <source>
        <dbReference type="ARBA" id="ARBA00022741"/>
    </source>
</evidence>
<keyword evidence="6 12" id="KW-0812">Transmembrane</keyword>
<evidence type="ECO:0000256" key="12">
    <source>
        <dbReference type="SAM" id="Phobius"/>
    </source>
</evidence>
<dbReference type="InterPro" id="IPR036890">
    <property type="entry name" value="HATPase_C_sf"/>
</dbReference>
<evidence type="ECO:0000256" key="8">
    <source>
        <dbReference type="ARBA" id="ARBA00022777"/>
    </source>
</evidence>
<reference evidence="15" key="1">
    <citation type="submission" date="2018-07" db="EMBL/GenBank/DDBJ databases">
        <authorList>
            <person name="Kim H."/>
        </authorList>
    </citation>
    <scope>NUCLEOTIDE SEQUENCE [LARGE SCALE GENOMIC DNA]</scope>
    <source>
        <strain evidence="15">F02</strain>
    </source>
</reference>
<evidence type="ECO:0000256" key="11">
    <source>
        <dbReference type="ARBA" id="ARBA00023012"/>
    </source>
</evidence>
<evidence type="ECO:0000256" key="5">
    <source>
        <dbReference type="ARBA" id="ARBA00022679"/>
    </source>
</evidence>
<dbReference type="EC" id="2.7.13.3" evidence="3"/>
<keyword evidence="8" id="KW-0418">Kinase</keyword>
<keyword evidence="11" id="KW-0902">Two-component regulatory system</keyword>
<dbReference type="Proteomes" id="UP000252182">
    <property type="component" value="Chromosome"/>
</dbReference>
<keyword evidence="9" id="KW-0067">ATP-binding</keyword>
<evidence type="ECO:0000259" key="13">
    <source>
        <dbReference type="PROSITE" id="PS50109"/>
    </source>
</evidence>
<dbReference type="InterPro" id="IPR003661">
    <property type="entry name" value="HisK_dim/P_dom"/>
</dbReference>
<accession>A0A345D8G3</accession>
<dbReference type="GO" id="GO:0005524">
    <property type="term" value="F:ATP binding"/>
    <property type="evidence" value="ECO:0007669"/>
    <property type="project" value="UniProtKB-KW"/>
</dbReference>
<dbReference type="PANTHER" id="PTHR45436">
    <property type="entry name" value="SENSOR HISTIDINE KINASE YKOH"/>
    <property type="match status" value="1"/>
</dbReference>
<feature type="domain" description="Histidine kinase" evidence="13">
    <location>
        <begin position="259"/>
        <end position="462"/>
    </location>
</feature>
<dbReference type="RefSeq" id="WP_114561924.1">
    <property type="nucleotide sequence ID" value="NZ_CP031124.1"/>
</dbReference>
<evidence type="ECO:0000256" key="2">
    <source>
        <dbReference type="ARBA" id="ARBA00004141"/>
    </source>
</evidence>
<comment type="catalytic activity">
    <reaction evidence="1">
        <text>ATP + protein L-histidine = ADP + protein N-phospho-L-histidine.</text>
        <dbReference type="EC" id="2.7.13.3"/>
    </reaction>
</comment>
<evidence type="ECO:0000256" key="10">
    <source>
        <dbReference type="ARBA" id="ARBA00022989"/>
    </source>
</evidence>
<evidence type="ECO:0000313" key="14">
    <source>
        <dbReference type="EMBL" id="AXF84651.1"/>
    </source>
</evidence>
<dbReference type="AlphaFoldDB" id="A0A345D8G3"/>
<dbReference type="InterPro" id="IPR036097">
    <property type="entry name" value="HisK_dim/P_sf"/>
</dbReference>
<organism evidence="14 15">
    <name type="scientific">Ephemeroptericola cinctiostellae</name>
    <dbReference type="NCBI Taxonomy" id="2268024"/>
    <lineage>
        <taxon>Bacteria</taxon>
        <taxon>Pseudomonadati</taxon>
        <taxon>Pseudomonadota</taxon>
        <taxon>Betaproteobacteria</taxon>
        <taxon>Burkholderiales</taxon>
        <taxon>Burkholderiaceae</taxon>
        <taxon>Ephemeroptericola</taxon>
    </lineage>
</organism>
<dbReference type="SUPFAM" id="SSF55874">
    <property type="entry name" value="ATPase domain of HSP90 chaperone/DNA topoisomerase II/histidine kinase"/>
    <property type="match status" value="1"/>
</dbReference>
<dbReference type="Pfam" id="PF02518">
    <property type="entry name" value="HATPase_c"/>
    <property type="match status" value="1"/>
</dbReference>
<sequence>MRMTSILSNMKHSLVWRMTALVLCSTILVWAVFSGVLVWQTERMTHDLLMRQHIQFVDMLWNNLGDKDDLQTERNHPLGDESGMEFAVYDAKNGLLLNASSTPALPRQPHAVNAHQDDRESTPQHLDADAETVATKLPHDEILNGSNWLVSSRADDDIELVVASPDSNASELSHELAEHIGALALLGLLALIPVLYWALRRGLKPIQAFTEDVATRAADNLAPIHTLVPTELNPLKDRLNSLFSHMAHTISREQRFTADAAHELRTPLAATRLQLELAQSSQRPETREKALIRATSGIDRATHVVSQLLQLARLEHGETIGHQAIDWVALSTEALLEAGLPVDDIHLRIEGLPRLLGHPLLWALVLRNLIDNAQRYGGEGTEVFVLISDHAFTVYDNGRGMPTAQFARLGERFYRPVGQAASGAGLGWSIIKRIALLHHTDVQPFAVKPHGFGIKFTFESKN</sequence>
<dbReference type="InterPro" id="IPR050428">
    <property type="entry name" value="TCS_sensor_his_kinase"/>
</dbReference>
<evidence type="ECO:0000256" key="9">
    <source>
        <dbReference type="ARBA" id="ARBA00022840"/>
    </source>
</evidence>
<dbReference type="Gene3D" id="3.30.565.10">
    <property type="entry name" value="Histidine kinase-like ATPase, C-terminal domain"/>
    <property type="match status" value="1"/>
</dbReference>
<keyword evidence="12" id="KW-0472">Membrane</keyword>
<dbReference type="KEGG" id="hyf:DTO96_100361"/>
<name>A0A345D8G3_9BURK</name>
<dbReference type="GO" id="GO:0000155">
    <property type="term" value="F:phosphorelay sensor kinase activity"/>
    <property type="evidence" value="ECO:0007669"/>
    <property type="project" value="InterPro"/>
</dbReference>
<evidence type="ECO:0000256" key="1">
    <source>
        <dbReference type="ARBA" id="ARBA00000085"/>
    </source>
</evidence>
<dbReference type="Gene3D" id="1.10.287.130">
    <property type="match status" value="1"/>
</dbReference>
<dbReference type="OrthoDB" id="8554694at2"/>
<dbReference type="GO" id="GO:0005886">
    <property type="term" value="C:plasma membrane"/>
    <property type="evidence" value="ECO:0007669"/>
    <property type="project" value="TreeGrafter"/>
</dbReference>
<dbReference type="InterPro" id="IPR005467">
    <property type="entry name" value="His_kinase_dom"/>
</dbReference>
<keyword evidence="5 14" id="KW-0808">Transferase</keyword>
<dbReference type="PROSITE" id="PS50109">
    <property type="entry name" value="HIS_KIN"/>
    <property type="match status" value="1"/>
</dbReference>
<dbReference type="InterPro" id="IPR003594">
    <property type="entry name" value="HATPase_dom"/>
</dbReference>
<protein>
    <recommendedName>
        <fullName evidence="3">histidine kinase</fullName>
        <ecNumber evidence="3">2.7.13.3</ecNumber>
    </recommendedName>
</protein>
<evidence type="ECO:0000313" key="15">
    <source>
        <dbReference type="Proteomes" id="UP000252182"/>
    </source>
</evidence>
<dbReference type="Pfam" id="PF00512">
    <property type="entry name" value="HisKA"/>
    <property type="match status" value="1"/>
</dbReference>
<keyword evidence="15" id="KW-1185">Reference proteome</keyword>
<dbReference type="SMART" id="SM00388">
    <property type="entry name" value="HisKA"/>
    <property type="match status" value="1"/>
</dbReference>
<feature type="transmembrane region" description="Helical" evidence="12">
    <location>
        <begin position="180"/>
        <end position="199"/>
    </location>
</feature>
<proteinExistence type="predicted"/>
<dbReference type="PANTHER" id="PTHR45436:SF14">
    <property type="entry name" value="SENSOR PROTEIN QSEC"/>
    <property type="match status" value="1"/>
</dbReference>
<dbReference type="SUPFAM" id="SSF47384">
    <property type="entry name" value="Homodimeric domain of signal transducing histidine kinase"/>
    <property type="match status" value="1"/>
</dbReference>
<evidence type="ECO:0000256" key="4">
    <source>
        <dbReference type="ARBA" id="ARBA00022553"/>
    </source>
</evidence>
<keyword evidence="10 12" id="KW-1133">Transmembrane helix</keyword>
<evidence type="ECO:0000256" key="3">
    <source>
        <dbReference type="ARBA" id="ARBA00012438"/>
    </source>
</evidence>
<dbReference type="SMART" id="SM00387">
    <property type="entry name" value="HATPase_c"/>
    <property type="match status" value="1"/>
</dbReference>
<dbReference type="CDD" id="cd00082">
    <property type="entry name" value="HisKA"/>
    <property type="match status" value="1"/>
</dbReference>
<keyword evidence="4" id="KW-0597">Phosphoprotein</keyword>
<dbReference type="EMBL" id="CP031124">
    <property type="protein sequence ID" value="AXF84651.1"/>
    <property type="molecule type" value="Genomic_DNA"/>
</dbReference>